<dbReference type="KEGG" id="trc:DYE49_02695"/>
<proteinExistence type="predicted"/>
<organism evidence="1 2">
    <name type="scientific">Treponema rectale</name>
    <dbReference type="NCBI Taxonomy" id="744512"/>
    <lineage>
        <taxon>Bacteria</taxon>
        <taxon>Pseudomonadati</taxon>
        <taxon>Spirochaetota</taxon>
        <taxon>Spirochaetia</taxon>
        <taxon>Spirochaetales</taxon>
        <taxon>Treponemataceae</taxon>
        <taxon>Treponema</taxon>
    </lineage>
</organism>
<accession>A0A7M1XMS7</accession>
<name>A0A7M1XMS7_9SPIR</name>
<reference evidence="1 2" key="1">
    <citation type="submission" date="2018-08" db="EMBL/GenBank/DDBJ databases">
        <title>The first complete genome of Treponema rectale (CHPAT), a commensal spirochete of the bovine rectum.</title>
        <authorList>
            <person name="Staton G.J."/>
            <person name="Clegg S.R."/>
            <person name="Carter S.D."/>
            <person name="Radford A.D."/>
            <person name="Darby A."/>
            <person name="Hall N."/>
            <person name="Birtles R.J."/>
            <person name="Evans N.J."/>
        </authorList>
    </citation>
    <scope>NUCLEOTIDE SEQUENCE [LARGE SCALE GENOMIC DNA]</scope>
    <source>
        <strain evidence="1 2">CHPA</strain>
    </source>
</reference>
<protein>
    <submittedName>
        <fullName evidence="1">Uncharacterized protein</fullName>
    </submittedName>
</protein>
<evidence type="ECO:0000313" key="2">
    <source>
        <dbReference type="Proteomes" id="UP000593591"/>
    </source>
</evidence>
<sequence>MKNKKDFIDLVQKKISELTNVPELLIVSKNEALANAFGMRVDQETTAATLMLENESFAETSTHSQFVNAVSRSYDMHKGEIKVYRGKHFGELRFKAPANMTYDQYIEKVGKLPRQKYFATQLRVRPKDIIHETYAEEASDKTKLIQNILVQEINENTVQSIELKDNGAYHIVLKPKHSHPYFCMQVRFNGGFDEFPEVSEGSVDIFLDKSGKISQVKSYDVYKAKIGIITVTVHSVTTSNYIIGKNGKFLVNGVEQELHAPEINDAFQVYPLVTDTLPSKRRKN</sequence>
<gene>
    <name evidence="1" type="ORF">DYE49_02695</name>
</gene>
<dbReference type="EMBL" id="CP031517">
    <property type="protein sequence ID" value="QOS39422.1"/>
    <property type="molecule type" value="Genomic_DNA"/>
</dbReference>
<dbReference type="Proteomes" id="UP000593591">
    <property type="component" value="Chromosome"/>
</dbReference>
<dbReference type="AlphaFoldDB" id="A0A7M1XMS7"/>
<evidence type="ECO:0000313" key="1">
    <source>
        <dbReference type="EMBL" id="QOS39422.1"/>
    </source>
</evidence>